<dbReference type="GO" id="GO:0015627">
    <property type="term" value="C:type II protein secretion system complex"/>
    <property type="evidence" value="ECO:0007669"/>
    <property type="project" value="InterPro"/>
</dbReference>
<dbReference type="AlphaFoldDB" id="A0AA50KP14"/>
<dbReference type="NCBIfam" id="TIGR02532">
    <property type="entry name" value="IV_pilin_GFxxxE"/>
    <property type="match status" value="1"/>
</dbReference>
<dbReference type="SUPFAM" id="SSF54523">
    <property type="entry name" value="Pili subunits"/>
    <property type="match status" value="1"/>
</dbReference>
<proteinExistence type="inferred from homology"/>
<organism evidence="12 13">
    <name type="scientific">Oceanimonas pelagia</name>
    <dbReference type="NCBI Taxonomy" id="3028314"/>
    <lineage>
        <taxon>Bacteria</taxon>
        <taxon>Pseudomonadati</taxon>
        <taxon>Pseudomonadota</taxon>
        <taxon>Gammaproteobacteria</taxon>
        <taxon>Aeromonadales</taxon>
        <taxon>Aeromonadaceae</taxon>
        <taxon>Oceanimonas</taxon>
    </lineage>
</organism>
<dbReference type="RefSeq" id="WP_306761758.1">
    <property type="nucleotide sequence ID" value="NZ_CP118224.1"/>
</dbReference>
<evidence type="ECO:0000256" key="7">
    <source>
        <dbReference type="ARBA" id="ARBA00022989"/>
    </source>
</evidence>
<accession>A0AA50KP14</accession>
<dbReference type="InterPro" id="IPR012902">
    <property type="entry name" value="N_methyl_site"/>
</dbReference>
<name>A0AA50KP14_9GAMM</name>
<evidence type="ECO:0000256" key="9">
    <source>
        <dbReference type="ARBA" id="ARBA00025772"/>
    </source>
</evidence>
<evidence type="ECO:0000256" key="4">
    <source>
        <dbReference type="ARBA" id="ARBA00022481"/>
    </source>
</evidence>
<keyword evidence="5" id="KW-0997">Cell inner membrane</keyword>
<dbReference type="Gene3D" id="3.30.700.10">
    <property type="entry name" value="Glycoprotein, Type 4 Pilin"/>
    <property type="match status" value="1"/>
</dbReference>
<evidence type="ECO:0000256" key="3">
    <source>
        <dbReference type="ARBA" id="ARBA00022475"/>
    </source>
</evidence>
<dbReference type="InterPro" id="IPR045584">
    <property type="entry name" value="Pilin-like"/>
</dbReference>
<keyword evidence="4" id="KW-0488">Methylation</keyword>
<evidence type="ECO:0000256" key="1">
    <source>
        <dbReference type="ARBA" id="ARBA00004377"/>
    </source>
</evidence>
<dbReference type="GO" id="GO:0005886">
    <property type="term" value="C:plasma membrane"/>
    <property type="evidence" value="ECO:0007669"/>
    <property type="project" value="UniProtKB-SubCell"/>
</dbReference>
<evidence type="ECO:0000313" key="12">
    <source>
        <dbReference type="EMBL" id="WMC10512.1"/>
    </source>
</evidence>
<keyword evidence="13" id="KW-1185">Reference proteome</keyword>
<dbReference type="Pfam" id="PF12019">
    <property type="entry name" value="GspH"/>
    <property type="match status" value="1"/>
</dbReference>
<evidence type="ECO:0000259" key="11">
    <source>
        <dbReference type="Pfam" id="PF12019"/>
    </source>
</evidence>
<protein>
    <recommendedName>
        <fullName evidence="2">Type II secretion system protein H</fullName>
    </recommendedName>
    <alternativeName>
        <fullName evidence="10">General secretion pathway protein H</fullName>
    </alternativeName>
</protein>
<evidence type="ECO:0000256" key="6">
    <source>
        <dbReference type="ARBA" id="ARBA00022692"/>
    </source>
</evidence>
<sequence>MKLRMWSAGSNATGFGFTLLELLVVLTIAVLALAVALPRFAALLPGAELKSYSRQTAALLRLARSQAIATGEPVTLTLNSEQRQTQLSGQARGHAWPAAVTLSLSGTGPLPVPDVPAGLVFYPDGASSGGTVRVAGNGRHYRIRVDWLTGRVVFDD</sequence>
<feature type="domain" description="General secretion pathway GspH" evidence="11">
    <location>
        <begin position="54"/>
        <end position="148"/>
    </location>
</feature>
<dbReference type="GO" id="GO:0015628">
    <property type="term" value="P:protein secretion by the type II secretion system"/>
    <property type="evidence" value="ECO:0007669"/>
    <property type="project" value="InterPro"/>
</dbReference>
<evidence type="ECO:0000256" key="5">
    <source>
        <dbReference type="ARBA" id="ARBA00022519"/>
    </source>
</evidence>
<keyword evidence="3" id="KW-1003">Cell membrane</keyword>
<gene>
    <name evidence="12" type="ORF">PU634_15755</name>
</gene>
<dbReference type="KEGG" id="ope:PU634_15755"/>
<evidence type="ECO:0000256" key="10">
    <source>
        <dbReference type="ARBA" id="ARBA00030775"/>
    </source>
</evidence>
<keyword evidence="7" id="KW-1133">Transmembrane helix</keyword>
<dbReference type="InterPro" id="IPR022346">
    <property type="entry name" value="T2SS_GspH"/>
</dbReference>
<comment type="subcellular location">
    <subcellularLocation>
        <location evidence="1">Cell inner membrane</location>
        <topology evidence="1">Single-pass membrane protein</topology>
    </subcellularLocation>
</comment>
<comment type="similarity">
    <text evidence="9">Belongs to the GSP H family.</text>
</comment>
<evidence type="ECO:0000313" key="13">
    <source>
        <dbReference type="Proteomes" id="UP001223802"/>
    </source>
</evidence>
<keyword evidence="6" id="KW-0812">Transmembrane</keyword>
<dbReference type="EMBL" id="CP118224">
    <property type="protein sequence ID" value="WMC10512.1"/>
    <property type="molecule type" value="Genomic_DNA"/>
</dbReference>
<evidence type="ECO:0000256" key="2">
    <source>
        <dbReference type="ARBA" id="ARBA00021549"/>
    </source>
</evidence>
<dbReference type="Proteomes" id="UP001223802">
    <property type="component" value="Chromosome"/>
</dbReference>
<keyword evidence="8" id="KW-0472">Membrane</keyword>
<reference evidence="12 13" key="1">
    <citation type="submission" date="2023-02" db="EMBL/GenBank/DDBJ databases">
        <title>Complete genome sequence of a novel bacterium Oceanimonas sp. NTOU-MSR1 isolated from marine coast sediment.</title>
        <authorList>
            <person name="Yang H.-T."/>
            <person name="Chen Y.-L."/>
            <person name="Ho Y.-N."/>
        </authorList>
    </citation>
    <scope>NUCLEOTIDE SEQUENCE [LARGE SCALE GENOMIC DNA]</scope>
    <source>
        <strain evidence="12 13">NTOU-MSR1</strain>
    </source>
</reference>
<evidence type="ECO:0000256" key="8">
    <source>
        <dbReference type="ARBA" id="ARBA00023136"/>
    </source>
</evidence>